<dbReference type="Proteomes" id="UP000480178">
    <property type="component" value="Chromosome"/>
</dbReference>
<sequence>MVKKTLTILLILPIMFSCSILFDSYKSEIDGVYIPKNLSQALSEADEFYSDSTKAEIIKMTEDEFIGRYHMGTGLWMRNNWALWKGSRLSRYFNRKGIKHPDDMSGIILTSYHRQLTGKEINLKEQISSYKEYWKEAQKINKLVQLPKKSKHPADSLEFGYSIGYNNGTTKSLLHLQTNSKTDSIWIYDYLYGWKKIGKKMESNLKSTNKFKPDSLLNVIFKE</sequence>
<dbReference type="PROSITE" id="PS51257">
    <property type="entry name" value="PROKAR_LIPOPROTEIN"/>
    <property type="match status" value="1"/>
</dbReference>
<dbReference type="Pfam" id="PF20594">
    <property type="entry name" value="DUF6794"/>
    <property type="match status" value="1"/>
</dbReference>
<evidence type="ECO:0000313" key="2">
    <source>
        <dbReference type="EMBL" id="QHT67943.1"/>
    </source>
</evidence>
<proteinExistence type="predicted"/>
<feature type="domain" description="DUF6794" evidence="1">
    <location>
        <begin position="34"/>
        <end position="116"/>
    </location>
</feature>
<organism evidence="2 3">
    <name type="scientific">Rhodocytophaga rosea</name>
    <dbReference type="NCBI Taxonomy" id="2704465"/>
    <lineage>
        <taxon>Bacteria</taxon>
        <taxon>Pseudomonadati</taxon>
        <taxon>Bacteroidota</taxon>
        <taxon>Cytophagia</taxon>
        <taxon>Cytophagales</taxon>
        <taxon>Rhodocytophagaceae</taxon>
        <taxon>Rhodocytophaga</taxon>
    </lineage>
</organism>
<name>A0A6C0GJT5_9BACT</name>
<dbReference type="AlphaFoldDB" id="A0A6C0GJT5"/>
<protein>
    <recommendedName>
        <fullName evidence="1">DUF6794 domain-containing protein</fullName>
    </recommendedName>
</protein>
<dbReference type="RefSeq" id="WP_162443964.1">
    <property type="nucleotide sequence ID" value="NZ_CP048222.1"/>
</dbReference>
<dbReference type="InterPro" id="IPR046744">
    <property type="entry name" value="DUF6794"/>
</dbReference>
<dbReference type="KEGG" id="rhoz:GXP67_15495"/>
<reference evidence="2 3" key="1">
    <citation type="submission" date="2020-01" db="EMBL/GenBank/DDBJ databases">
        <authorList>
            <person name="Kim M.K."/>
        </authorList>
    </citation>
    <scope>NUCLEOTIDE SEQUENCE [LARGE SCALE GENOMIC DNA]</scope>
    <source>
        <strain evidence="2 3">172606-1</strain>
    </source>
</reference>
<keyword evidence="3" id="KW-1185">Reference proteome</keyword>
<evidence type="ECO:0000259" key="1">
    <source>
        <dbReference type="Pfam" id="PF20594"/>
    </source>
</evidence>
<accession>A0A6C0GJT5</accession>
<dbReference type="EMBL" id="CP048222">
    <property type="protein sequence ID" value="QHT67943.1"/>
    <property type="molecule type" value="Genomic_DNA"/>
</dbReference>
<evidence type="ECO:0000313" key="3">
    <source>
        <dbReference type="Proteomes" id="UP000480178"/>
    </source>
</evidence>
<gene>
    <name evidence="2" type="ORF">GXP67_15495</name>
</gene>